<evidence type="ECO:0000256" key="4">
    <source>
        <dbReference type="ARBA" id="ARBA00022741"/>
    </source>
</evidence>
<dbReference type="PROSITE" id="PS50222">
    <property type="entry name" value="EF_HAND_2"/>
    <property type="match status" value="1"/>
</dbReference>
<dbReference type="InterPro" id="IPR011009">
    <property type="entry name" value="Kinase-like_dom_sf"/>
</dbReference>
<dbReference type="SUPFAM" id="SSF47473">
    <property type="entry name" value="EF-hand"/>
    <property type="match status" value="1"/>
</dbReference>
<dbReference type="OrthoDB" id="442176at2759"/>
<dbReference type="GO" id="GO:0005509">
    <property type="term" value="F:calcium ion binding"/>
    <property type="evidence" value="ECO:0007669"/>
    <property type="project" value="InterPro"/>
</dbReference>
<dbReference type="Proteomes" id="UP000604046">
    <property type="component" value="Unassembled WGS sequence"/>
</dbReference>
<gene>
    <name evidence="9" type="primary">CPK2</name>
    <name evidence="9" type="ORF">SNAT2548_LOCUS33732</name>
</gene>
<dbReference type="Gene3D" id="1.10.238.10">
    <property type="entry name" value="EF-hand"/>
    <property type="match status" value="2"/>
</dbReference>
<dbReference type="CDD" id="cd00051">
    <property type="entry name" value="EFh"/>
    <property type="match status" value="1"/>
</dbReference>
<evidence type="ECO:0000256" key="6">
    <source>
        <dbReference type="ARBA" id="ARBA00022837"/>
    </source>
</evidence>
<evidence type="ECO:0000256" key="5">
    <source>
        <dbReference type="ARBA" id="ARBA00022777"/>
    </source>
</evidence>
<comment type="cofactor">
    <cofactor evidence="1">
        <name>Mg(2+)</name>
        <dbReference type="ChEBI" id="CHEBI:18420"/>
    </cofactor>
</comment>
<evidence type="ECO:0000259" key="8">
    <source>
        <dbReference type="PROSITE" id="PS50222"/>
    </source>
</evidence>
<dbReference type="InterPro" id="IPR050205">
    <property type="entry name" value="CDPK_Ser/Thr_kinases"/>
</dbReference>
<organism evidence="9 10">
    <name type="scientific">Symbiodinium natans</name>
    <dbReference type="NCBI Taxonomy" id="878477"/>
    <lineage>
        <taxon>Eukaryota</taxon>
        <taxon>Sar</taxon>
        <taxon>Alveolata</taxon>
        <taxon>Dinophyceae</taxon>
        <taxon>Suessiales</taxon>
        <taxon>Symbiodiniaceae</taxon>
        <taxon>Symbiodinium</taxon>
    </lineage>
</organism>
<dbReference type="InterPro" id="IPR002048">
    <property type="entry name" value="EF_hand_dom"/>
</dbReference>
<reference evidence="9" key="1">
    <citation type="submission" date="2021-02" db="EMBL/GenBank/DDBJ databases">
        <authorList>
            <person name="Dougan E. K."/>
            <person name="Rhodes N."/>
            <person name="Thang M."/>
            <person name="Chan C."/>
        </authorList>
    </citation>
    <scope>NUCLEOTIDE SEQUENCE</scope>
</reference>
<dbReference type="Gene3D" id="1.10.510.10">
    <property type="entry name" value="Transferase(Phosphotransferase) domain 1"/>
    <property type="match status" value="1"/>
</dbReference>
<name>A0A812V1P1_9DINO</name>
<keyword evidence="7" id="KW-0067">ATP-binding</keyword>
<evidence type="ECO:0000256" key="7">
    <source>
        <dbReference type="ARBA" id="ARBA00022840"/>
    </source>
</evidence>
<dbReference type="GO" id="GO:0005524">
    <property type="term" value="F:ATP binding"/>
    <property type="evidence" value="ECO:0007669"/>
    <property type="project" value="UniProtKB-KW"/>
</dbReference>
<dbReference type="PROSITE" id="PS00018">
    <property type="entry name" value="EF_HAND_1"/>
    <property type="match status" value="1"/>
</dbReference>
<comment type="caution">
    <text evidence="9">The sequence shown here is derived from an EMBL/GenBank/DDBJ whole genome shotgun (WGS) entry which is preliminary data.</text>
</comment>
<dbReference type="InterPro" id="IPR011992">
    <property type="entry name" value="EF-hand-dom_pair"/>
</dbReference>
<dbReference type="GO" id="GO:0004674">
    <property type="term" value="F:protein serine/threonine kinase activity"/>
    <property type="evidence" value="ECO:0007669"/>
    <property type="project" value="UniProtKB-KW"/>
</dbReference>
<keyword evidence="2" id="KW-0723">Serine/threonine-protein kinase</keyword>
<evidence type="ECO:0000313" key="10">
    <source>
        <dbReference type="Proteomes" id="UP000604046"/>
    </source>
</evidence>
<sequence length="237" mass="26455">MLCCGYPAFFAENEEELFERILGNLSSALDPVLSVSVAGGHVLWGSYAFLPEDWKQVSDQAKDLIRALMTRNPSRRCTAEQALNNHWINEHSSTGDHALNAETVDNLRSYCRANVIKKLALQVIAMHIGEDSIERQRNQFTSLDFNNNGVISLVEMSVGLEEAPSEVQGIFAGIDFNGSGYIEYTEFLAAALDKRQYLEDKMLAYAFQFFDRDGEGVTWEVFSHPVPGKSEAGTSWS</sequence>
<dbReference type="PANTHER" id="PTHR24349">
    <property type="entry name" value="SERINE/THREONINE-PROTEIN KINASE"/>
    <property type="match status" value="1"/>
</dbReference>
<keyword evidence="6" id="KW-0106">Calcium</keyword>
<keyword evidence="3" id="KW-0808">Transferase</keyword>
<evidence type="ECO:0000313" key="9">
    <source>
        <dbReference type="EMBL" id="CAE7592544.1"/>
    </source>
</evidence>
<evidence type="ECO:0000256" key="1">
    <source>
        <dbReference type="ARBA" id="ARBA00001946"/>
    </source>
</evidence>
<protein>
    <submittedName>
        <fullName evidence="9">CPK2 protein</fullName>
    </submittedName>
</protein>
<evidence type="ECO:0000256" key="3">
    <source>
        <dbReference type="ARBA" id="ARBA00022679"/>
    </source>
</evidence>
<dbReference type="Pfam" id="PF13499">
    <property type="entry name" value="EF-hand_7"/>
    <property type="match status" value="1"/>
</dbReference>
<keyword evidence="5" id="KW-0418">Kinase</keyword>
<dbReference type="AlphaFoldDB" id="A0A812V1P1"/>
<keyword evidence="4" id="KW-0547">Nucleotide-binding</keyword>
<accession>A0A812V1P1</accession>
<feature type="domain" description="EF-hand" evidence="8">
    <location>
        <begin position="162"/>
        <end position="197"/>
    </location>
</feature>
<evidence type="ECO:0000256" key="2">
    <source>
        <dbReference type="ARBA" id="ARBA00022527"/>
    </source>
</evidence>
<dbReference type="InterPro" id="IPR018247">
    <property type="entry name" value="EF_Hand_1_Ca_BS"/>
</dbReference>
<dbReference type="EMBL" id="CAJNDS010002775">
    <property type="protein sequence ID" value="CAE7592544.1"/>
    <property type="molecule type" value="Genomic_DNA"/>
</dbReference>
<keyword evidence="10" id="KW-1185">Reference proteome</keyword>
<dbReference type="SMART" id="SM00054">
    <property type="entry name" value="EFh"/>
    <property type="match status" value="2"/>
</dbReference>
<dbReference type="SUPFAM" id="SSF56112">
    <property type="entry name" value="Protein kinase-like (PK-like)"/>
    <property type="match status" value="1"/>
</dbReference>
<proteinExistence type="predicted"/>